<dbReference type="InterPro" id="IPR011701">
    <property type="entry name" value="MFS"/>
</dbReference>
<evidence type="ECO:0000313" key="8">
    <source>
        <dbReference type="EMBL" id="SAK51133.1"/>
    </source>
</evidence>
<dbReference type="EMBL" id="FCOX02000004">
    <property type="protein sequence ID" value="SAK51133.1"/>
    <property type="molecule type" value="Genomic_DNA"/>
</dbReference>
<dbReference type="PANTHER" id="PTHR43791:SF36">
    <property type="entry name" value="TRANSPORTER, PUTATIVE (AFU_ORTHOLOGUE AFUA_6G08340)-RELATED"/>
    <property type="match status" value="1"/>
</dbReference>
<organism evidence="8 9">
    <name type="scientific">Caballeronia calidae</name>
    <dbReference type="NCBI Taxonomy" id="1777139"/>
    <lineage>
        <taxon>Bacteria</taxon>
        <taxon>Pseudomonadati</taxon>
        <taxon>Pseudomonadota</taxon>
        <taxon>Betaproteobacteria</taxon>
        <taxon>Burkholderiales</taxon>
        <taxon>Burkholderiaceae</taxon>
        <taxon>Caballeronia</taxon>
    </lineage>
</organism>
<feature type="transmembrane region" description="Helical" evidence="6">
    <location>
        <begin position="327"/>
        <end position="344"/>
    </location>
</feature>
<feature type="transmembrane region" description="Helical" evidence="6">
    <location>
        <begin position="23"/>
        <end position="40"/>
    </location>
</feature>
<evidence type="ECO:0000259" key="7">
    <source>
        <dbReference type="PROSITE" id="PS50850"/>
    </source>
</evidence>
<dbReference type="SUPFAM" id="SSF103473">
    <property type="entry name" value="MFS general substrate transporter"/>
    <property type="match status" value="1"/>
</dbReference>
<dbReference type="AlphaFoldDB" id="A0A158A067"/>
<dbReference type="OrthoDB" id="9773957at2"/>
<proteinExistence type="predicted"/>
<feature type="transmembrane region" description="Helical" evidence="6">
    <location>
        <begin position="382"/>
        <end position="407"/>
    </location>
</feature>
<reference evidence="8" key="1">
    <citation type="submission" date="2016-01" db="EMBL/GenBank/DDBJ databases">
        <authorList>
            <person name="Peeters C."/>
        </authorList>
    </citation>
    <scope>NUCLEOTIDE SEQUENCE</scope>
    <source>
        <strain evidence="8">LMG 29321</strain>
    </source>
</reference>
<dbReference type="PANTHER" id="PTHR43791">
    <property type="entry name" value="PERMEASE-RELATED"/>
    <property type="match status" value="1"/>
</dbReference>
<evidence type="ECO:0000256" key="2">
    <source>
        <dbReference type="ARBA" id="ARBA00022448"/>
    </source>
</evidence>
<protein>
    <submittedName>
        <fullName evidence="8">MFS transporter</fullName>
    </submittedName>
</protein>
<feature type="transmembrane region" description="Helical" evidence="6">
    <location>
        <begin position="350"/>
        <end position="370"/>
    </location>
</feature>
<keyword evidence="5 6" id="KW-0472">Membrane</keyword>
<feature type="transmembrane region" description="Helical" evidence="6">
    <location>
        <begin position="195"/>
        <end position="217"/>
    </location>
</feature>
<feature type="transmembrane region" description="Helical" evidence="6">
    <location>
        <begin position="292"/>
        <end position="315"/>
    </location>
</feature>
<dbReference type="CDD" id="cd17319">
    <property type="entry name" value="MFS_ExuT_GudP_like"/>
    <property type="match status" value="1"/>
</dbReference>
<feature type="transmembrane region" description="Helical" evidence="6">
    <location>
        <begin position="125"/>
        <end position="148"/>
    </location>
</feature>
<dbReference type="GO" id="GO:0022857">
    <property type="term" value="F:transmembrane transporter activity"/>
    <property type="evidence" value="ECO:0007669"/>
    <property type="project" value="InterPro"/>
</dbReference>
<evidence type="ECO:0000256" key="4">
    <source>
        <dbReference type="ARBA" id="ARBA00022989"/>
    </source>
</evidence>
<dbReference type="Gene3D" id="1.20.1250.20">
    <property type="entry name" value="MFS general substrate transporter like domains"/>
    <property type="match status" value="2"/>
</dbReference>
<evidence type="ECO:0000256" key="6">
    <source>
        <dbReference type="SAM" id="Phobius"/>
    </source>
</evidence>
<comment type="caution">
    <text evidence="8">The sequence shown here is derived from an EMBL/GenBank/DDBJ whole genome shotgun (WGS) entry which is preliminary data.</text>
</comment>
<keyword evidence="9" id="KW-1185">Reference proteome</keyword>
<feature type="transmembrane region" description="Helical" evidence="6">
    <location>
        <begin position="419"/>
        <end position="441"/>
    </location>
</feature>
<dbReference type="FunFam" id="1.20.1250.20:FF:000018">
    <property type="entry name" value="MFS transporter permease"/>
    <property type="match status" value="1"/>
</dbReference>
<dbReference type="GO" id="GO:0005886">
    <property type="term" value="C:plasma membrane"/>
    <property type="evidence" value="ECO:0007669"/>
    <property type="project" value="TreeGrafter"/>
</dbReference>
<feature type="domain" description="Major facilitator superfamily (MFS) profile" evidence="7">
    <location>
        <begin position="27"/>
        <end position="446"/>
    </location>
</feature>
<dbReference type="Pfam" id="PF07690">
    <property type="entry name" value="MFS_1"/>
    <property type="match status" value="1"/>
</dbReference>
<name>A0A158A067_9BURK</name>
<gene>
    <name evidence="8" type="ORF">AWB78_01104</name>
</gene>
<evidence type="ECO:0000256" key="5">
    <source>
        <dbReference type="ARBA" id="ARBA00023136"/>
    </source>
</evidence>
<dbReference type="InterPro" id="IPR036259">
    <property type="entry name" value="MFS_trans_sf"/>
</dbReference>
<dbReference type="PROSITE" id="PS50850">
    <property type="entry name" value="MFS"/>
    <property type="match status" value="1"/>
</dbReference>
<keyword evidence="4 6" id="KW-1133">Transmembrane helix</keyword>
<keyword evidence="3 6" id="KW-0812">Transmembrane</keyword>
<accession>A0A158A067</accession>
<feature type="transmembrane region" description="Helical" evidence="6">
    <location>
        <begin position="259"/>
        <end position="280"/>
    </location>
</feature>
<evidence type="ECO:0000256" key="1">
    <source>
        <dbReference type="ARBA" id="ARBA00004141"/>
    </source>
</evidence>
<feature type="transmembrane region" description="Helical" evidence="6">
    <location>
        <begin position="60"/>
        <end position="77"/>
    </location>
</feature>
<comment type="subcellular location">
    <subcellularLocation>
        <location evidence="1">Membrane</location>
        <topology evidence="1">Multi-pass membrane protein</topology>
    </subcellularLocation>
</comment>
<dbReference type="RefSeq" id="WP_062603023.1">
    <property type="nucleotide sequence ID" value="NZ_FCOX02000004.1"/>
</dbReference>
<feature type="transmembrane region" description="Helical" evidence="6">
    <location>
        <begin position="160"/>
        <end position="183"/>
    </location>
</feature>
<dbReference type="Proteomes" id="UP000071859">
    <property type="component" value="Unassembled WGS sequence"/>
</dbReference>
<evidence type="ECO:0000313" key="9">
    <source>
        <dbReference type="Proteomes" id="UP000071859"/>
    </source>
</evidence>
<dbReference type="InterPro" id="IPR020846">
    <property type="entry name" value="MFS_dom"/>
</dbReference>
<sequence length="464" mass="50632">MSIDAIDRAAAHSVDEEKLYKKLLWRIAPILFLCHTFSFLDRVNIGFAKLQMLGDLKIGDSAFALGASMFFIGYIALEIPSNIILHRVGARRWIARIMLTWGLISAGTMFTAELAQLFGVQNATMFYILRLLLGCCEAGFYPGMLLYINYWFPSDRQTKVTFGLLLALPTSLVFGGPVSGWLMQHSHGWFGYSGWQWMLMIEGVPAMALAFLVYFGLSDKIGEARWLTDAQKRLLEKNVVTENAHKEYHFGAALRDYRVWICAGIIFTYATGWYGLSFWLPSIVRESGVKDTFHIGLLTAIPFVFAAATMLFNAWHSSKTGERRWHAAIPAFMGGAGLILSAVFAHNVPVSIICLCVAASGVLGLTPVVWTYPGSLLSGTAAAAGFAMINSFGSLSGIAGSWITNIVKDMTGSINNGTYALGFVLLCTGVLVLSLPAATFARGNEARRKPDADVAAEALTDSPA</sequence>
<evidence type="ECO:0000256" key="3">
    <source>
        <dbReference type="ARBA" id="ARBA00022692"/>
    </source>
</evidence>
<keyword evidence="2" id="KW-0813">Transport</keyword>
<feature type="transmembrane region" description="Helical" evidence="6">
    <location>
        <begin position="98"/>
        <end position="119"/>
    </location>
</feature>